<dbReference type="RefSeq" id="WP_128212009.1">
    <property type="nucleotide sequence ID" value="NZ_CP025746.1"/>
</dbReference>
<accession>A0A3R5QRU3</accession>
<evidence type="ECO:0000313" key="3">
    <source>
        <dbReference type="Proteomes" id="UP000286268"/>
    </source>
</evidence>
<dbReference type="AlphaFoldDB" id="A0A3R5QRU3"/>
<evidence type="ECO:0000313" key="2">
    <source>
        <dbReference type="EMBL" id="QAA31230.1"/>
    </source>
</evidence>
<gene>
    <name evidence="2" type="ORF">C1I91_05985</name>
</gene>
<keyword evidence="1" id="KW-1133">Transmembrane helix</keyword>
<keyword evidence="3" id="KW-1185">Reference proteome</keyword>
<dbReference type="KEGG" id="cmah:C1I91_05985"/>
<proteinExistence type="predicted"/>
<feature type="transmembrane region" description="Helical" evidence="1">
    <location>
        <begin position="6"/>
        <end position="27"/>
    </location>
</feature>
<dbReference type="OrthoDB" id="9932563at2"/>
<dbReference type="EMBL" id="CP025746">
    <property type="protein sequence ID" value="QAA31230.1"/>
    <property type="molecule type" value="Genomic_DNA"/>
</dbReference>
<organism evidence="2 3">
    <name type="scientific">Clostridium manihotivorum</name>
    <dbReference type="NCBI Taxonomy" id="2320868"/>
    <lineage>
        <taxon>Bacteria</taxon>
        <taxon>Bacillati</taxon>
        <taxon>Bacillota</taxon>
        <taxon>Clostridia</taxon>
        <taxon>Eubacteriales</taxon>
        <taxon>Clostridiaceae</taxon>
        <taxon>Clostridium</taxon>
    </lineage>
</organism>
<evidence type="ECO:0000256" key="1">
    <source>
        <dbReference type="SAM" id="Phobius"/>
    </source>
</evidence>
<protein>
    <submittedName>
        <fullName evidence="2">Uncharacterized protein</fullName>
    </submittedName>
</protein>
<name>A0A3R5QRU3_9CLOT</name>
<keyword evidence="1" id="KW-0812">Transmembrane</keyword>
<reference evidence="2 3" key="1">
    <citation type="submission" date="2018-01" db="EMBL/GenBank/DDBJ databases">
        <title>Genome Sequencing and Assembly of Anaerobacter polyendosporus strain CT4.</title>
        <authorList>
            <person name="Tachaapaikoon C."/>
            <person name="Sutheeworapong S."/>
            <person name="Jenjaroenpun P."/>
            <person name="Wongsurawat T."/>
            <person name="Nookeaw I."/>
            <person name="Cheawchanlertfa P."/>
            <person name="Kosugi A."/>
            <person name="Cheevadhanarak S."/>
            <person name="Ratanakhanokchai K."/>
        </authorList>
    </citation>
    <scope>NUCLEOTIDE SEQUENCE [LARGE SCALE GENOMIC DNA]</scope>
    <source>
        <strain evidence="2 3">CT4</strain>
    </source>
</reference>
<sequence length="135" mass="15912">MQVNTTIVVALITAIAAIIAPLINSFMNNRTQLKLKRLDLFYKEKSDIYQNFCKAIIDLDNWIYTEDDDARLNPPSKEFLKIHQLTYLMANTEIRSLLDELNSYYYLGEIKEKEIKTILMDVIQAMNEDLEKFRR</sequence>
<keyword evidence="1" id="KW-0472">Membrane</keyword>
<dbReference type="Proteomes" id="UP000286268">
    <property type="component" value="Chromosome"/>
</dbReference>